<dbReference type="InterPro" id="IPR036388">
    <property type="entry name" value="WH-like_DNA-bd_sf"/>
</dbReference>
<dbReference type="InterPro" id="IPR001845">
    <property type="entry name" value="HTH_ArsR_DNA-bd_dom"/>
</dbReference>
<dbReference type="RefSeq" id="WP_011251140.1">
    <property type="nucleotide sequence ID" value="NC_006624.1"/>
</dbReference>
<protein>
    <submittedName>
        <fullName evidence="2">Predicted transcription regulator, ArsR family</fullName>
    </submittedName>
</protein>
<dbReference type="EMBL" id="AP006878">
    <property type="protein sequence ID" value="BAD86379.1"/>
    <property type="molecule type" value="Genomic_DNA"/>
</dbReference>
<organism evidence="2 3">
    <name type="scientific">Thermococcus kodakarensis (strain ATCC BAA-918 / JCM 12380 / KOD1)</name>
    <name type="common">Pyrococcus kodakaraensis (strain KOD1)</name>
    <dbReference type="NCBI Taxonomy" id="69014"/>
    <lineage>
        <taxon>Archaea</taxon>
        <taxon>Methanobacteriati</taxon>
        <taxon>Methanobacteriota</taxon>
        <taxon>Thermococci</taxon>
        <taxon>Thermococcales</taxon>
        <taxon>Thermococcaceae</taxon>
        <taxon>Thermococcus</taxon>
    </lineage>
</organism>
<evidence type="ECO:0000259" key="1">
    <source>
        <dbReference type="Pfam" id="PF01022"/>
    </source>
</evidence>
<reference evidence="2 3" key="1">
    <citation type="journal article" date="2005" name="Genome Res.">
        <title>Complete genome sequence of the hyperthermophilic archaeon Thermococcus kodakaraensis KOD1 and comparison with Pyrococcus genomes.</title>
        <authorList>
            <person name="Fukui T."/>
            <person name="Atomi H."/>
            <person name="Kanai T."/>
            <person name="Matsumi R."/>
            <person name="Fujiwara S."/>
            <person name="Imanaka T."/>
        </authorList>
    </citation>
    <scope>NUCLEOTIDE SEQUENCE [LARGE SCALE GENOMIC DNA]</scope>
    <source>
        <strain evidence="3">ATCC BAA-918 / JCM 12380 / KOD1</strain>
    </source>
</reference>
<dbReference type="PANTHER" id="PTHR38600">
    <property type="entry name" value="TRANSCRIPTIONAL REGULATORY PROTEIN"/>
    <property type="match status" value="1"/>
</dbReference>
<name>Q5JHK1_THEKO</name>
<dbReference type="Pfam" id="PF01022">
    <property type="entry name" value="HTH_5"/>
    <property type="match status" value="1"/>
</dbReference>
<dbReference type="InParanoid" id="Q5JHK1"/>
<evidence type="ECO:0000313" key="2">
    <source>
        <dbReference type="EMBL" id="BAD86379.1"/>
    </source>
</evidence>
<dbReference type="GeneID" id="78448730"/>
<dbReference type="KEGG" id="tko:TK2190"/>
<proteinExistence type="predicted"/>
<dbReference type="CDD" id="cd00090">
    <property type="entry name" value="HTH_ARSR"/>
    <property type="match status" value="1"/>
</dbReference>
<dbReference type="STRING" id="69014.TK2190"/>
<dbReference type="PATRIC" id="fig|69014.16.peg.2145"/>
<dbReference type="PANTHER" id="PTHR38600:SF1">
    <property type="entry name" value="TRANSCRIPTIONAL REGULATORY PROTEIN"/>
    <property type="match status" value="1"/>
</dbReference>
<accession>Q5JHK1</accession>
<dbReference type="Gene3D" id="1.10.10.10">
    <property type="entry name" value="Winged helix-like DNA-binding domain superfamily/Winged helix DNA-binding domain"/>
    <property type="match status" value="1"/>
</dbReference>
<feature type="domain" description="HTH arsR-type" evidence="1">
    <location>
        <begin position="20"/>
        <end position="64"/>
    </location>
</feature>
<dbReference type="GO" id="GO:0003700">
    <property type="term" value="F:DNA-binding transcription factor activity"/>
    <property type="evidence" value="ECO:0007669"/>
    <property type="project" value="InterPro"/>
</dbReference>
<dbReference type="Proteomes" id="UP000000536">
    <property type="component" value="Chromosome"/>
</dbReference>
<dbReference type="EnsemblBacteria" id="BAD86379">
    <property type="protein sequence ID" value="BAD86379"/>
    <property type="gene ID" value="TK2190"/>
</dbReference>
<gene>
    <name evidence="2" type="ordered locus">TK2190</name>
</gene>
<dbReference type="SUPFAM" id="SSF46785">
    <property type="entry name" value="Winged helix' DNA-binding domain"/>
    <property type="match status" value="1"/>
</dbReference>
<sequence length="102" mass="11798">MNPVKQLLWWLIAGSEGGLNRARIIAALLERPSNARQLAKRLGLNYTTVRYHLDILQKNGLVTSTENRYGRMYFLSQLLLDNYSEFEEIWGRVKTEIGEGEK</sequence>
<dbReference type="PhylomeDB" id="Q5JHK1"/>
<dbReference type="OrthoDB" id="35765at2157"/>
<dbReference type="eggNOG" id="arCOG00731">
    <property type="taxonomic scope" value="Archaea"/>
</dbReference>
<keyword evidence="3" id="KW-1185">Reference proteome</keyword>
<dbReference type="InterPro" id="IPR011991">
    <property type="entry name" value="ArsR-like_HTH"/>
</dbReference>
<evidence type="ECO:0000313" key="3">
    <source>
        <dbReference type="Proteomes" id="UP000000536"/>
    </source>
</evidence>
<dbReference type="InterPro" id="IPR036390">
    <property type="entry name" value="WH_DNA-bd_sf"/>
</dbReference>
<dbReference type="HOGENOM" id="CLU_153620_0_0_2"/>
<dbReference type="AlphaFoldDB" id="Q5JHK1"/>